<dbReference type="Ensembl" id="ENSUAMT00000041086.1">
    <property type="protein sequence ID" value="ENSUAMP00000036916.1"/>
    <property type="gene ID" value="ENSUAMG00000027949.1"/>
</dbReference>
<evidence type="ECO:0000256" key="7">
    <source>
        <dbReference type="ARBA" id="ARBA00022729"/>
    </source>
</evidence>
<dbReference type="Pfam" id="PF01296">
    <property type="entry name" value="Galanin"/>
    <property type="match status" value="1"/>
</dbReference>
<reference evidence="13" key="2">
    <citation type="submission" date="2025-08" db="UniProtKB">
        <authorList>
            <consortium name="Ensembl"/>
        </authorList>
    </citation>
    <scope>IDENTIFICATION</scope>
</reference>
<reference evidence="14" key="1">
    <citation type="submission" date="2016-06" db="EMBL/GenBank/DDBJ databases">
        <title>De novo assembly and RNA-Seq shows season-dependent expression and editing in black bear kidneys.</title>
        <authorList>
            <person name="Korstanje R."/>
            <person name="Srivastava A."/>
            <person name="Sarsani V.K."/>
            <person name="Sheehan S.M."/>
            <person name="Seger R.L."/>
            <person name="Barter M.E."/>
            <person name="Lindqvist C."/>
            <person name="Brody L.C."/>
            <person name="Mullikin J.C."/>
        </authorList>
    </citation>
    <scope>NUCLEOTIDE SEQUENCE [LARGE SCALE GENOMIC DNA]</scope>
</reference>
<feature type="compositionally biased region" description="Basic and acidic residues" evidence="10">
    <location>
        <begin position="80"/>
        <end position="89"/>
    </location>
</feature>
<keyword evidence="6" id="KW-0372">Hormone</keyword>
<evidence type="ECO:0000313" key="13">
    <source>
        <dbReference type="Ensembl" id="ENSUAMP00000036916.1"/>
    </source>
</evidence>
<evidence type="ECO:0000256" key="4">
    <source>
        <dbReference type="ARBA" id="ARBA00022525"/>
    </source>
</evidence>
<comment type="similarity">
    <text evidence="2">Belongs to the galanin family.</text>
</comment>
<evidence type="ECO:0000256" key="1">
    <source>
        <dbReference type="ARBA" id="ARBA00004613"/>
    </source>
</evidence>
<dbReference type="GO" id="GO:0042595">
    <property type="term" value="P:behavioral response to starvation"/>
    <property type="evidence" value="ECO:0007669"/>
    <property type="project" value="TreeGrafter"/>
</dbReference>
<evidence type="ECO:0000256" key="5">
    <source>
        <dbReference type="ARBA" id="ARBA00022685"/>
    </source>
</evidence>
<feature type="signal peptide" evidence="11">
    <location>
        <begin position="1"/>
        <end position="23"/>
    </location>
</feature>
<organism evidence="13 14">
    <name type="scientific">Ursus americanus</name>
    <name type="common">American black bear</name>
    <name type="synonym">Euarctos americanus</name>
    <dbReference type="NCBI Taxonomy" id="9643"/>
    <lineage>
        <taxon>Eukaryota</taxon>
        <taxon>Metazoa</taxon>
        <taxon>Chordata</taxon>
        <taxon>Craniata</taxon>
        <taxon>Vertebrata</taxon>
        <taxon>Euteleostomi</taxon>
        <taxon>Mammalia</taxon>
        <taxon>Eutheria</taxon>
        <taxon>Laurasiatheria</taxon>
        <taxon>Carnivora</taxon>
        <taxon>Caniformia</taxon>
        <taxon>Ursidae</taxon>
        <taxon>Ursus</taxon>
    </lineage>
</organism>
<dbReference type="STRING" id="9643.ENSUAMP00000036916"/>
<feature type="region of interest" description="Disordered" evidence="10">
    <location>
        <begin position="78"/>
        <end position="102"/>
    </location>
</feature>
<dbReference type="GO" id="GO:0061844">
    <property type="term" value="P:antimicrobial humoral immune response mediated by antimicrobial peptide"/>
    <property type="evidence" value="ECO:0007669"/>
    <property type="project" value="TreeGrafter"/>
</dbReference>
<evidence type="ECO:0000256" key="8">
    <source>
        <dbReference type="ARBA" id="ARBA00023320"/>
    </source>
</evidence>
<evidence type="ECO:0000256" key="10">
    <source>
        <dbReference type="SAM" id="MobiDB-lite"/>
    </source>
</evidence>
<dbReference type="Proteomes" id="UP000291022">
    <property type="component" value="Unassembled WGS sequence"/>
</dbReference>
<keyword evidence="5" id="KW-0165">Cleavage on pair of basic residues</keyword>
<dbReference type="GO" id="GO:0005179">
    <property type="term" value="F:hormone activity"/>
    <property type="evidence" value="ECO:0007669"/>
    <property type="project" value="UniProtKB-KW"/>
</dbReference>
<dbReference type="AlphaFoldDB" id="A0A452SVH4"/>
<dbReference type="GO" id="GO:0007218">
    <property type="term" value="P:neuropeptide signaling pathway"/>
    <property type="evidence" value="ECO:0007669"/>
    <property type="project" value="UniProtKB-KW"/>
</dbReference>
<keyword evidence="8" id="KW-0527">Neuropeptide</keyword>
<evidence type="ECO:0000256" key="9">
    <source>
        <dbReference type="ARBA" id="ARBA00025486"/>
    </source>
</evidence>
<evidence type="ECO:0000313" key="14">
    <source>
        <dbReference type="Proteomes" id="UP000291022"/>
    </source>
</evidence>
<comment type="subcellular location">
    <subcellularLocation>
        <location evidence="1">Secreted</location>
    </subcellularLocation>
</comment>
<dbReference type="PANTHER" id="PTHR20950">
    <property type="entry name" value="GALANIN-RELATED PEPTIDE"/>
    <property type="match status" value="1"/>
</dbReference>
<dbReference type="GeneTree" id="ENSGT00390000016349"/>
<keyword evidence="4" id="KW-0964">Secreted</keyword>
<dbReference type="InterPro" id="IPR039244">
    <property type="entry name" value="GALP"/>
</dbReference>
<feature type="domain" description="Galanin" evidence="12">
    <location>
        <begin position="32"/>
        <end position="44"/>
    </location>
</feature>
<dbReference type="InterPro" id="IPR008174">
    <property type="entry name" value="Galanin"/>
</dbReference>
<reference evidence="13" key="3">
    <citation type="submission" date="2025-09" db="UniProtKB">
        <authorList>
            <consortium name="Ensembl"/>
        </authorList>
    </citation>
    <scope>IDENTIFICATION</scope>
</reference>
<protein>
    <recommendedName>
        <fullName evidence="3">Galanin-like peptide</fullName>
    </recommendedName>
</protein>
<comment type="function">
    <text evidence="9">Hypothalamic neuropeptide which binds to the G-protein-coupled galanin receptors (GALR1, GALR2 and GALR3). Involved in a large number of putative physiological functions in CNS homeostatic processes, including the regulation of gonadotropin-releasing hormone secretion.</text>
</comment>
<evidence type="ECO:0000256" key="11">
    <source>
        <dbReference type="SAM" id="SignalP"/>
    </source>
</evidence>
<feature type="chain" id="PRO_5019140062" description="Galanin-like peptide" evidence="11">
    <location>
        <begin position="24"/>
        <end position="149"/>
    </location>
</feature>
<evidence type="ECO:0000256" key="2">
    <source>
        <dbReference type="ARBA" id="ARBA00006871"/>
    </source>
</evidence>
<proteinExistence type="inferred from homology"/>
<accession>A0A452SVH4</accession>
<keyword evidence="14" id="KW-1185">Reference proteome</keyword>
<evidence type="ECO:0000256" key="6">
    <source>
        <dbReference type="ARBA" id="ARBA00022702"/>
    </source>
</evidence>
<dbReference type="GO" id="GO:0050829">
    <property type="term" value="P:defense response to Gram-negative bacterium"/>
    <property type="evidence" value="ECO:0007669"/>
    <property type="project" value="TreeGrafter"/>
</dbReference>
<name>A0A452SVH4_URSAM</name>
<sequence>MAPSVRLALLLAILLSLAETSASVPVRQGRGGWTLNSVGYLLGPVPHLPQSANHGGKERTALEVLDLWKAIAALQEEPEGDLRQTRDCRSGQAQRGSPQGGRCPAVLDVSKPLLCLLLSPCLAPSAETEIMKLSPHISCRKFRVLGEFS</sequence>
<keyword evidence="7 11" id="KW-0732">Signal</keyword>
<dbReference type="GO" id="GO:0005576">
    <property type="term" value="C:extracellular region"/>
    <property type="evidence" value="ECO:0007669"/>
    <property type="project" value="UniProtKB-SubCell"/>
</dbReference>
<dbReference type="PANTHER" id="PTHR20950:SF1">
    <property type="entry name" value="GALANIN-LIKE PEPTIDE"/>
    <property type="match status" value="1"/>
</dbReference>
<evidence type="ECO:0000256" key="3">
    <source>
        <dbReference type="ARBA" id="ARBA00016022"/>
    </source>
</evidence>
<evidence type="ECO:0000259" key="12">
    <source>
        <dbReference type="Pfam" id="PF01296"/>
    </source>
</evidence>